<dbReference type="Proteomes" id="UP001161094">
    <property type="component" value="Unassembled WGS sequence"/>
</dbReference>
<evidence type="ECO:0000313" key="4">
    <source>
        <dbReference type="Proteomes" id="UP001161094"/>
    </source>
</evidence>
<dbReference type="EMBL" id="JAOCDZ010000004">
    <property type="protein sequence ID" value="MDH0735802.1"/>
    <property type="molecule type" value="Genomic_DNA"/>
</dbReference>
<dbReference type="SUPFAM" id="SSF49899">
    <property type="entry name" value="Concanavalin A-like lectins/glucanases"/>
    <property type="match status" value="1"/>
</dbReference>
<reference evidence="3" key="1">
    <citation type="submission" date="2022-09" db="EMBL/GenBank/DDBJ databases">
        <title>Intensive care unit water sources are persistently colonized with multi-drug resistant bacteria and are the site of extensive horizontal gene transfer of antibiotic resistance genes.</title>
        <authorList>
            <person name="Diorio-Toth L."/>
        </authorList>
    </citation>
    <scope>NUCLEOTIDE SEQUENCE</scope>
    <source>
        <strain evidence="3">GD03843</strain>
    </source>
</reference>
<feature type="chain" id="PRO_5041471373" evidence="2">
    <location>
        <begin position="21"/>
        <end position="670"/>
    </location>
</feature>
<comment type="caution">
    <text evidence="3">The sequence shown here is derived from an EMBL/GenBank/DDBJ whole genome shotgun (WGS) entry which is preliminary data.</text>
</comment>
<dbReference type="Gene3D" id="3.40.720.10">
    <property type="entry name" value="Alkaline Phosphatase, subunit A"/>
    <property type="match status" value="2"/>
</dbReference>
<feature type="region of interest" description="Disordered" evidence="1">
    <location>
        <begin position="22"/>
        <end position="48"/>
    </location>
</feature>
<evidence type="ECO:0000313" key="3">
    <source>
        <dbReference type="EMBL" id="MDH0735802.1"/>
    </source>
</evidence>
<dbReference type="InterPro" id="IPR002591">
    <property type="entry name" value="Phosphodiest/P_Trfase"/>
</dbReference>
<sequence length="670" mass="70247">MKAMDWRRWCAMVLATSALAGCGGGDDDDDGAEAPPPTQPPVTEPAPATVDKVLFIGVDGLTYDAMRQGVADKTLANIGQLTATRAWTGGVTGDVTQQPTLAAPSWATLLTGQWADVHGVRSNAAGQAMKVASLFQRIKTAHPEARTAGAFNSPLLAGLVGSDRDAGYLQALTDCAGVDDCVASQARDRITEGYDVVVAQFGAPERAASDSGFGANYNAVIRQTDAAIGVLAKQIADRRAEHPNENWMMVVASSHGLGKTGVADGLPQAANKTIFLAANQPTLLGGSADDASFDGVWDNNWYALPSAADIAPTLLAHLDALPAEGQYDMAGTPLSEPLALRRLSARTSMDNKTVTLSWVRVGEPVGDIIVSRDGVEVARLPGTDTGYADTGFTFDTEGVHTLNYSVATGRATSATRATVVYAKPVELLASLRTGLTMLFPFEGDVTDVAAGGGVITPYDGVQAPAYADAGVFGKMFKNERGTAALGAFKLDYPAGMLDSLPVFTIGFWYQSDGTANDRSIIGNKDYNSGGNPGITIAQWAGPELRFNVAGGGYRADINGLKFTANKPVYIAMTINKPAKTMTAFVYDSEIGFLRRNTTTGSVDLGLVAGVFGPHIGLNEDGRGTYGICCAGTKGAYTMNFDDLAFWSRALTEDEVKSLALSGKSVSDLFP</sequence>
<protein>
    <submittedName>
        <fullName evidence="3">Alkaline phosphatase family protein</fullName>
    </submittedName>
</protein>
<dbReference type="InterPro" id="IPR013320">
    <property type="entry name" value="ConA-like_dom_sf"/>
</dbReference>
<organism evidence="3 4">
    <name type="scientific">Achromobacter spanius</name>
    <dbReference type="NCBI Taxonomy" id="217203"/>
    <lineage>
        <taxon>Bacteria</taxon>
        <taxon>Pseudomonadati</taxon>
        <taxon>Pseudomonadota</taxon>
        <taxon>Betaproteobacteria</taxon>
        <taxon>Burkholderiales</taxon>
        <taxon>Alcaligenaceae</taxon>
        <taxon>Achromobacter</taxon>
    </lineage>
</organism>
<dbReference type="Pfam" id="PF01663">
    <property type="entry name" value="Phosphodiest"/>
    <property type="match status" value="1"/>
</dbReference>
<dbReference type="RefSeq" id="WP_279994714.1">
    <property type="nucleotide sequence ID" value="NZ_JAOCDZ010000004.1"/>
</dbReference>
<dbReference type="PROSITE" id="PS51257">
    <property type="entry name" value="PROKAR_LIPOPROTEIN"/>
    <property type="match status" value="1"/>
</dbReference>
<feature type="compositionally biased region" description="Pro residues" evidence="1">
    <location>
        <begin position="34"/>
        <end position="44"/>
    </location>
</feature>
<name>A0AA42IW62_9BURK</name>
<accession>A0AA42IW62</accession>
<evidence type="ECO:0000256" key="1">
    <source>
        <dbReference type="SAM" id="MobiDB-lite"/>
    </source>
</evidence>
<dbReference type="AlphaFoldDB" id="A0AA42IW62"/>
<keyword evidence="2" id="KW-0732">Signal</keyword>
<feature type="signal peptide" evidence="2">
    <location>
        <begin position="1"/>
        <end position="20"/>
    </location>
</feature>
<dbReference type="SUPFAM" id="SSF53649">
    <property type="entry name" value="Alkaline phosphatase-like"/>
    <property type="match status" value="1"/>
</dbReference>
<dbReference type="InterPro" id="IPR017850">
    <property type="entry name" value="Alkaline_phosphatase_core_sf"/>
</dbReference>
<dbReference type="Gene3D" id="2.60.120.200">
    <property type="match status" value="1"/>
</dbReference>
<proteinExistence type="predicted"/>
<evidence type="ECO:0000256" key="2">
    <source>
        <dbReference type="SAM" id="SignalP"/>
    </source>
</evidence>
<gene>
    <name evidence="3" type="ORF">N5D93_08270</name>
</gene>